<feature type="transmembrane region" description="Helical" evidence="7">
    <location>
        <begin position="133"/>
        <end position="152"/>
    </location>
</feature>
<feature type="transmembrane region" description="Helical" evidence="7">
    <location>
        <begin position="159"/>
        <end position="180"/>
    </location>
</feature>
<evidence type="ECO:0000256" key="5">
    <source>
        <dbReference type="ARBA" id="ARBA00022989"/>
    </source>
</evidence>
<gene>
    <name evidence="9" type="ORF">F0U60_21680</name>
</gene>
<reference evidence="9 10" key="1">
    <citation type="submission" date="2019-08" db="EMBL/GenBank/DDBJ databases">
        <title>Archangium and Cystobacter genomes.</title>
        <authorList>
            <person name="Chen I.-C.K."/>
            <person name="Wielgoss S."/>
        </authorList>
    </citation>
    <scope>NUCLEOTIDE SEQUENCE [LARGE SCALE GENOMIC DNA]</scope>
    <source>
        <strain evidence="9 10">Cbm 6</strain>
    </source>
</reference>
<dbReference type="RefSeq" id="WP_395822806.1">
    <property type="nucleotide sequence ID" value="NZ_CP043494.1"/>
</dbReference>
<keyword evidence="6 7" id="KW-0472">Membrane</keyword>
<evidence type="ECO:0000256" key="1">
    <source>
        <dbReference type="ARBA" id="ARBA00004141"/>
    </source>
</evidence>
<name>A0ABY9WRM4_9BACT</name>
<evidence type="ECO:0000256" key="2">
    <source>
        <dbReference type="ARBA" id="ARBA00009045"/>
    </source>
</evidence>
<evidence type="ECO:0000256" key="3">
    <source>
        <dbReference type="ARBA" id="ARBA00022692"/>
    </source>
</evidence>
<feature type="transmembrane region" description="Helical" evidence="7">
    <location>
        <begin position="20"/>
        <end position="41"/>
    </location>
</feature>
<comment type="similarity">
    <text evidence="2">Belongs to the peptidase S54 family.</text>
</comment>
<organism evidence="9 10">
    <name type="scientific">Archangium minus</name>
    <dbReference type="NCBI Taxonomy" id="83450"/>
    <lineage>
        <taxon>Bacteria</taxon>
        <taxon>Pseudomonadati</taxon>
        <taxon>Myxococcota</taxon>
        <taxon>Myxococcia</taxon>
        <taxon>Myxococcales</taxon>
        <taxon>Cystobacterineae</taxon>
        <taxon>Archangiaceae</taxon>
        <taxon>Archangium</taxon>
    </lineage>
</organism>
<comment type="subcellular location">
    <subcellularLocation>
        <location evidence="1">Membrane</location>
        <topology evidence="1">Multi-pass membrane protein</topology>
    </subcellularLocation>
</comment>
<evidence type="ECO:0000259" key="8">
    <source>
        <dbReference type="Pfam" id="PF01694"/>
    </source>
</evidence>
<keyword evidence="5 7" id="KW-1133">Transmembrane helix</keyword>
<feature type="domain" description="Peptidase S54 rhomboid" evidence="8">
    <location>
        <begin position="68"/>
        <end position="194"/>
    </location>
</feature>
<dbReference type="Proteomes" id="UP001611383">
    <property type="component" value="Chromosome"/>
</dbReference>
<evidence type="ECO:0000313" key="9">
    <source>
        <dbReference type="EMBL" id="WNG46434.1"/>
    </source>
</evidence>
<dbReference type="EMBL" id="CP043494">
    <property type="protein sequence ID" value="WNG46434.1"/>
    <property type="molecule type" value="Genomic_DNA"/>
</dbReference>
<dbReference type="SUPFAM" id="SSF144091">
    <property type="entry name" value="Rhomboid-like"/>
    <property type="match status" value="1"/>
</dbReference>
<dbReference type="Pfam" id="PF01694">
    <property type="entry name" value="Rhomboid"/>
    <property type="match status" value="1"/>
</dbReference>
<sequence>MTSDETPLEPSSDPAELRRWPPVCAAIIAGSVGLFVLDAFLSQGATLRMELGPVFQRIALYGPLVQEGEYWRVLTCIFAHGGPIHLFFNMVVAYSLGAPLERSIGSGRFLLVSLATAMGASTFSLLFNFTAPTVGASGMILGWGGAMFVTSGQEFRRSLLLWFAQVAVISLLPGVSWAGHLGGLLFGLPMGFALRFGPRVFSLAAPLLLAITVAVVYIAAHPERFRGTP</sequence>
<dbReference type="PANTHER" id="PTHR43731:SF14">
    <property type="entry name" value="PRESENILIN-ASSOCIATED RHOMBOID-LIKE PROTEIN, MITOCHONDRIAL"/>
    <property type="match status" value="1"/>
</dbReference>
<dbReference type="InterPro" id="IPR035952">
    <property type="entry name" value="Rhomboid-like_sf"/>
</dbReference>
<keyword evidence="10" id="KW-1185">Reference proteome</keyword>
<evidence type="ECO:0000313" key="10">
    <source>
        <dbReference type="Proteomes" id="UP001611383"/>
    </source>
</evidence>
<keyword evidence="3 7" id="KW-0812">Transmembrane</keyword>
<keyword evidence="9" id="KW-0645">Protease</keyword>
<feature type="transmembrane region" description="Helical" evidence="7">
    <location>
        <begin position="200"/>
        <end position="220"/>
    </location>
</feature>
<proteinExistence type="inferred from homology"/>
<dbReference type="GO" id="GO:0006508">
    <property type="term" value="P:proteolysis"/>
    <property type="evidence" value="ECO:0007669"/>
    <property type="project" value="UniProtKB-KW"/>
</dbReference>
<evidence type="ECO:0000256" key="7">
    <source>
        <dbReference type="SAM" id="Phobius"/>
    </source>
</evidence>
<evidence type="ECO:0000256" key="4">
    <source>
        <dbReference type="ARBA" id="ARBA00022801"/>
    </source>
</evidence>
<evidence type="ECO:0000256" key="6">
    <source>
        <dbReference type="ARBA" id="ARBA00023136"/>
    </source>
</evidence>
<dbReference type="InterPro" id="IPR022764">
    <property type="entry name" value="Peptidase_S54_rhomboid_dom"/>
</dbReference>
<dbReference type="Gene3D" id="1.20.1540.10">
    <property type="entry name" value="Rhomboid-like"/>
    <property type="match status" value="1"/>
</dbReference>
<dbReference type="InterPro" id="IPR050925">
    <property type="entry name" value="Rhomboid_protease_S54"/>
</dbReference>
<dbReference type="GO" id="GO:0008233">
    <property type="term" value="F:peptidase activity"/>
    <property type="evidence" value="ECO:0007669"/>
    <property type="project" value="UniProtKB-KW"/>
</dbReference>
<accession>A0ABY9WRM4</accession>
<dbReference type="PANTHER" id="PTHR43731">
    <property type="entry name" value="RHOMBOID PROTEASE"/>
    <property type="match status" value="1"/>
</dbReference>
<keyword evidence="4" id="KW-0378">Hydrolase</keyword>
<protein>
    <submittedName>
        <fullName evidence="9">Rhomboid family intramembrane serine protease</fullName>
    </submittedName>
</protein>
<feature type="transmembrane region" description="Helical" evidence="7">
    <location>
        <begin position="109"/>
        <end position="127"/>
    </location>
</feature>